<sequence length="138" mass="15442">MGNISTVKDFDVITMSRTERHKEKQMMLLVGESGQVKRFPAISSELTGILYVEFQALSPELFSALKPDLVMSEAIGQTFDCLELAGFLDQAGFVGKYRIMLDDIPRPEIICREVRHLHPMLDFGVAQPHGSAISMQLN</sequence>
<name>A0A1Y5T1J7_9RHOB</name>
<dbReference type="Proteomes" id="UP000193307">
    <property type="component" value="Unassembled WGS sequence"/>
</dbReference>
<dbReference type="AlphaFoldDB" id="A0A1Y5T1J7"/>
<keyword evidence="2" id="KW-1185">Reference proteome</keyword>
<organism evidence="1 2">
    <name type="scientific">Pacificibacter marinus</name>
    <dbReference type="NCBI Taxonomy" id="658057"/>
    <lineage>
        <taxon>Bacteria</taxon>
        <taxon>Pseudomonadati</taxon>
        <taxon>Pseudomonadota</taxon>
        <taxon>Alphaproteobacteria</taxon>
        <taxon>Rhodobacterales</taxon>
        <taxon>Roseobacteraceae</taxon>
        <taxon>Pacificibacter</taxon>
    </lineage>
</organism>
<protein>
    <submittedName>
        <fullName evidence="1">Uncharacterized protein</fullName>
    </submittedName>
</protein>
<evidence type="ECO:0000313" key="2">
    <source>
        <dbReference type="Proteomes" id="UP000193307"/>
    </source>
</evidence>
<reference evidence="1 2" key="1">
    <citation type="submission" date="2017-03" db="EMBL/GenBank/DDBJ databases">
        <authorList>
            <person name="Afonso C.L."/>
            <person name="Miller P.J."/>
            <person name="Scott M.A."/>
            <person name="Spackman E."/>
            <person name="Goraichik I."/>
            <person name="Dimitrov K.M."/>
            <person name="Suarez D.L."/>
            <person name="Swayne D.E."/>
        </authorList>
    </citation>
    <scope>NUCLEOTIDE SEQUENCE [LARGE SCALE GENOMIC DNA]</scope>
    <source>
        <strain evidence="1 2">CECT 7971</strain>
    </source>
</reference>
<dbReference type="EMBL" id="FWFW01000009">
    <property type="protein sequence ID" value="SLN53842.1"/>
    <property type="molecule type" value="Genomic_DNA"/>
</dbReference>
<proteinExistence type="predicted"/>
<gene>
    <name evidence="1" type="ORF">PAM7971_02752</name>
</gene>
<accession>A0A1Y5T1J7</accession>
<evidence type="ECO:0000313" key="1">
    <source>
        <dbReference type="EMBL" id="SLN53842.1"/>
    </source>
</evidence>